<protein>
    <submittedName>
        <fullName evidence="2">Uncharacterized protein</fullName>
    </submittedName>
</protein>
<dbReference type="OrthoDB" id="2093222at2759"/>
<feature type="region of interest" description="Disordered" evidence="1">
    <location>
        <begin position="30"/>
        <end position="99"/>
    </location>
</feature>
<dbReference type="InterPro" id="IPR017395">
    <property type="entry name" value="Chlorophyllase-like"/>
</dbReference>
<sequence length="146" mass="15409">MVAAVINWLPDGVASALPPGVRADLTKVSVFGHSQARPPPRRAGRRQPRGWPGRGQADTTADPHGQEPFPSHLGADHGRQHGLGELPLGPQLPPCAPRGVSHAAFYSELDRAGGLVLPPSGQGLRAHGHDGRRRAGHRGGLQERRG</sequence>
<comment type="caution">
    <text evidence="2">The sequence shown here is derived from an EMBL/GenBank/DDBJ whole genome shotgun (WGS) entry which is preliminary data.</text>
</comment>
<keyword evidence="3" id="KW-1185">Reference proteome</keyword>
<evidence type="ECO:0000313" key="3">
    <source>
        <dbReference type="Proteomes" id="UP000275267"/>
    </source>
</evidence>
<dbReference type="STRING" id="4540.A0A3L6TK31"/>
<evidence type="ECO:0000256" key="1">
    <source>
        <dbReference type="SAM" id="MobiDB-lite"/>
    </source>
</evidence>
<evidence type="ECO:0000313" key="2">
    <source>
        <dbReference type="EMBL" id="RLN40550.1"/>
    </source>
</evidence>
<reference evidence="3" key="1">
    <citation type="journal article" date="2019" name="Nat. Commun.">
        <title>The genome of broomcorn millet.</title>
        <authorList>
            <person name="Zou C."/>
            <person name="Miki D."/>
            <person name="Li D."/>
            <person name="Tang Q."/>
            <person name="Xiao L."/>
            <person name="Rajput S."/>
            <person name="Deng P."/>
            <person name="Jia W."/>
            <person name="Huang R."/>
            <person name="Zhang M."/>
            <person name="Sun Y."/>
            <person name="Hu J."/>
            <person name="Fu X."/>
            <person name="Schnable P.S."/>
            <person name="Li F."/>
            <person name="Zhang H."/>
            <person name="Feng B."/>
            <person name="Zhu X."/>
            <person name="Liu R."/>
            <person name="Schnable J.C."/>
            <person name="Zhu J.-K."/>
            <person name="Zhang H."/>
        </authorList>
    </citation>
    <scope>NUCLEOTIDE SEQUENCE [LARGE SCALE GENOMIC DNA]</scope>
</reference>
<dbReference type="EMBL" id="PQIB02000001">
    <property type="protein sequence ID" value="RLN40550.1"/>
    <property type="molecule type" value="Genomic_DNA"/>
</dbReference>
<gene>
    <name evidence="2" type="ORF">C2845_PM01G42260</name>
</gene>
<dbReference type="AlphaFoldDB" id="A0A3L6TK31"/>
<dbReference type="Proteomes" id="UP000275267">
    <property type="component" value="Unassembled WGS sequence"/>
</dbReference>
<accession>A0A3L6TK31</accession>
<proteinExistence type="predicted"/>
<organism evidence="2 3">
    <name type="scientific">Panicum miliaceum</name>
    <name type="common">Proso millet</name>
    <name type="synonym">Broomcorn millet</name>
    <dbReference type="NCBI Taxonomy" id="4540"/>
    <lineage>
        <taxon>Eukaryota</taxon>
        <taxon>Viridiplantae</taxon>
        <taxon>Streptophyta</taxon>
        <taxon>Embryophyta</taxon>
        <taxon>Tracheophyta</taxon>
        <taxon>Spermatophyta</taxon>
        <taxon>Magnoliopsida</taxon>
        <taxon>Liliopsida</taxon>
        <taxon>Poales</taxon>
        <taxon>Poaceae</taxon>
        <taxon>PACMAD clade</taxon>
        <taxon>Panicoideae</taxon>
        <taxon>Panicodae</taxon>
        <taxon>Paniceae</taxon>
        <taxon>Panicinae</taxon>
        <taxon>Panicum</taxon>
        <taxon>Panicum sect. Panicum</taxon>
    </lineage>
</organism>
<feature type="compositionally biased region" description="Basic residues" evidence="1">
    <location>
        <begin position="39"/>
        <end position="48"/>
    </location>
</feature>
<feature type="region of interest" description="Disordered" evidence="1">
    <location>
        <begin position="113"/>
        <end position="146"/>
    </location>
</feature>
<name>A0A3L6TK31_PANMI</name>
<dbReference type="Pfam" id="PF07224">
    <property type="entry name" value="Chlorophyllase"/>
    <property type="match status" value="1"/>
</dbReference>